<keyword evidence="2" id="KW-1185">Reference proteome</keyword>
<reference evidence="1 2" key="1">
    <citation type="submission" date="2016-10" db="EMBL/GenBank/DDBJ databases">
        <authorList>
            <person name="de Groot N.N."/>
        </authorList>
    </citation>
    <scope>NUCLEOTIDE SEQUENCE [LARGE SCALE GENOMIC DNA]</scope>
    <source>
        <strain evidence="1 2">DSM 19938</strain>
    </source>
</reference>
<organism evidence="1 2">
    <name type="scientific">Dyadobacter koreensis</name>
    <dbReference type="NCBI Taxonomy" id="408657"/>
    <lineage>
        <taxon>Bacteria</taxon>
        <taxon>Pseudomonadati</taxon>
        <taxon>Bacteroidota</taxon>
        <taxon>Cytophagia</taxon>
        <taxon>Cytophagales</taxon>
        <taxon>Spirosomataceae</taxon>
        <taxon>Dyadobacter</taxon>
    </lineage>
</organism>
<sequence>MKAIFLKYISVALASTLKFFGGPITGVILNLTWIETAICSIAGMMFSVLVVTYVGKVIQALLKKYRKNTPKRFSKTNRIAVRIWKKFGIIGIALLTPPLFTPIFGTALAVAFRVPRGSIFLWMTLSALGWGFFISYIAHKMTFIQEWIK</sequence>
<evidence type="ECO:0008006" key="3">
    <source>
        <dbReference type="Google" id="ProtNLM"/>
    </source>
</evidence>
<gene>
    <name evidence="1" type="ORF">SAMN04487995_3190</name>
</gene>
<name>A0A1H6W651_9BACT</name>
<dbReference type="RefSeq" id="WP_090336711.1">
    <property type="nucleotide sequence ID" value="NZ_FNXY01000005.1"/>
</dbReference>
<evidence type="ECO:0000313" key="2">
    <source>
        <dbReference type="Proteomes" id="UP000199532"/>
    </source>
</evidence>
<evidence type="ECO:0000313" key="1">
    <source>
        <dbReference type="EMBL" id="SEJ09547.1"/>
    </source>
</evidence>
<dbReference type="OrthoDB" id="1467737at2"/>
<dbReference type="Proteomes" id="UP000199532">
    <property type="component" value="Unassembled WGS sequence"/>
</dbReference>
<dbReference type="STRING" id="408657.SAMN04487995_3190"/>
<accession>A0A1H6W651</accession>
<protein>
    <recommendedName>
        <fullName evidence="3">Small multi-drug export protein</fullName>
    </recommendedName>
</protein>
<dbReference type="EMBL" id="FNXY01000005">
    <property type="protein sequence ID" value="SEJ09547.1"/>
    <property type="molecule type" value="Genomic_DNA"/>
</dbReference>
<proteinExistence type="predicted"/>
<dbReference type="AlphaFoldDB" id="A0A1H6W651"/>